<evidence type="ECO:0000313" key="2">
    <source>
        <dbReference type="EMBL" id="ACT33593.1"/>
    </source>
</evidence>
<feature type="signal peptide" evidence="1">
    <location>
        <begin position="1"/>
        <end position="24"/>
    </location>
</feature>
<dbReference type="Pfam" id="PF14903">
    <property type="entry name" value="WG_beta_rep"/>
    <property type="match status" value="4"/>
</dbReference>
<dbReference type="EMBL" id="CP001659">
    <property type="protein sequence ID" value="ACT33593.1"/>
    <property type="molecule type" value="Genomic_DNA"/>
</dbReference>
<sequence>MKKIFKLTMIPMVILLLTSCNLQSKQALGYTEKTINISKDINNISNIRYLGQGIYAVNTSTDKNLSKYKLMDSSGKLLSDNIFYYMDSDSKFNDKGTIPVMVTDYTKHKKRKYKLINIRGEFVGKSYDVVSPIEKDMYEVLEVDTYGYIDSTGKEITQLIKMSSATLNDPNCRPYKNEKGKYQFLDKEGKNIAPYEFDDFEYTKSSKDLISVYKNNKWGFMNKQGTFVKDFQFEEVHGFCEDLISVKQNGKWGCMDRSLNVTIPFKFDKPVVFIGGIAIVDIDSKEGPIDKKGNFLIPPKFDCIKGDFHEGYSMVQLGNKTGIIDIKGNFIVKPNNKYGFYSWDSKSINMVTNLGTTHLMDIQSKKVIDLEHKQVISFKNNIVLISENNKWGIIDRQGNSIAPTEFDEFLDFTNDFAIVKKQNKYGIIDIKGKYKIPLKYDEIKYICKNYYAVKKEGKWGIIDINEKVIKPIEYDNASVVELKEKSKFQAFLMKKTKLLVLKFKN</sequence>
<dbReference type="PANTHER" id="PTHR37841:SF1">
    <property type="entry name" value="DUF3298 DOMAIN-CONTAINING PROTEIN"/>
    <property type="match status" value="1"/>
</dbReference>
<evidence type="ECO:0000256" key="1">
    <source>
        <dbReference type="SAM" id="SignalP"/>
    </source>
</evidence>
<accession>A0A9N7AKG8</accession>
<keyword evidence="1" id="KW-0732">Signal</keyword>
<reference evidence="2 3" key="1">
    <citation type="submission" date="2009-06" db="EMBL/GenBank/DDBJ databases">
        <authorList>
            <person name="Shrivastava S."/>
            <person name="Brinkac L.B."/>
            <person name="Brown J.L."/>
            <person name="Bruce D.B."/>
            <person name="Detter C."/>
            <person name="Green L.D."/>
            <person name="Munk C.A."/>
            <person name="Rogers Y.C."/>
            <person name="Tapia R."/>
            <person name="Saunders E.S."/>
            <person name="Sims D.R."/>
            <person name="Smith L.A."/>
            <person name="Smith T.J."/>
            <person name="Sutton G."/>
            <person name="Brettin T."/>
        </authorList>
    </citation>
    <scope>NUCLEOTIDE SEQUENCE [LARGE SCALE GENOMIC DNA]</scope>
    <source>
        <strain evidence="3">D str. 1873</strain>
        <plasmid evidence="2 3">pCLG1</plasmid>
    </source>
</reference>
<evidence type="ECO:0000313" key="3">
    <source>
        <dbReference type="Proteomes" id="UP000006160"/>
    </source>
</evidence>
<geneLocation type="plasmid" evidence="2 3">
    <name>pCLG1</name>
</geneLocation>
<dbReference type="AlphaFoldDB" id="A0A9N7AKG8"/>
<protein>
    <submittedName>
        <fullName evidence="2">KWG Leptospira repeat protein</fullName>
    </submittedName>
</protein>
<dbReference type="PANTHER" id="PTHR37841">
    <property type="entry name" value="GLR2918 PROTEIN"/>
    <property type="match status" value="1"/>
</dbReference>
<gene>
    <name evidence="2" type="ORF">CLG_0099</name>
</gene>
<dbReference type="RefSeq" id="WP_012669468.1">
    <property type="nucleotide sequence ID" value="NC_012946.1"/>
</dbReference>
<dbReference type="Proteomes" id="UP000006160">
    <property type="component" value="Plasmid pCLG1"/>
</dbReference>
<name>A0A9N7AKG8_CLOBO</name>
<organism evidence="2 3">
    <name type="scientific">Clostridium botulinum D str. 1873</name>
    <dbReference type="NCBI Taxonomy" id="592027"/>
    <lineage>
        <taxon>Bacteria</taxon>
        <taxon>Bacillati</taxon>
        <taxon>Bacillota</taxon>
        <taxon>Clostridia</taxon>
        <taxon>Eubacteriales</taxon>
        <taxon>Clostridiaceae</taxon>
        <taxon>Clostridium</taxon>
    </lineage>
</organism>
<dbReference type="PROSITE" id="PS51257">
    <property type="entry name" value="PROKAR_LIPOPROTEIN"/>
    <property type="match status" value="1"/>
</dbReference>
<keyword evidence="2" id="KW-0614">Plasmid</keyword>
<dbReference type="InterPro" id="IPR032774">
    <property type="entry name" value="WG_beta_rep"/>
</dbReference>
<feature type="chain" id="PRO_5040420521" evidence="1">
    <location>
        <begin position="25"/>
        <end position="505"/>
    </location>
</feature>
<dbReference type="SUPFAM" id="SSF69360">
    <property type="entry name" value="Cell wall binding repeat"/>
    <property type="match status" value="1"/>
</dbReference>
<proteinExistence type="predicted"/>